<evidence type="ECO:0000313" key="10">
    <source>
        <dbReference type="Proteomes" id="UP001527925"/>
    </source>
</evidence>
<dbReference type="Gene3D" id="3.40.850.10">
    <property type="entry name" value="Kinesin motor domain"/>
    <property type="match status" value="1"/>
</dbReference>
<feature type="domain" description="Kinesin motor" evidence="8">
    <location>
        <begin position="100"/>
        <end position="417"/>
    </location>
</feature>
<gene>
    <name evidence="9" type="ORF">HK105_208266</name>
</gene>
<comment type="caution">
    <text evidence="9">The sequence shown here is derived from an EMBL/GenBank/DDBJ whole genome shotgun (WGS) entry which is preliminary data.</text>
</comment>
<evidence type="ECO:0000256" key="3">
    <source>
        <dbReference type="ARBA" id="ARBA00022741"/>
    </source>
</evidence>
<dbReference type="PRINTS" id="PR00380">
    <property type="entry name" value="KINESINHEAVY"/>
</dbReference>
<keyword evidence="5" id="KW-0175">Coiled coil</keyword>
<dbReference type="PANTHER" id="PTHR47969:SF15">
    <property type="entry name" value="CHROMOSOME-ASSOCIATED KINESIN KIF4A-RELATED"/>
    <property type="match status" value="1"/>
</dbReference>
<dbReference type="PANTHER" id="PTHR47969">
    <property type="entry name" value="CHROMOSOME-ASSOCIATED KINESIN KIF4A-RELATED"/>
    <property type="match status" value="1"/>
</dbReference>
<evidence type="ECO:0000259" key="8">
    <source>
        <dbReference type="PROSITE" id="PS50067"/>
    </source>
</evidence>
<feature type="region of interest" description="Disordered" evidence="7">
    <location>
        <begin position="589"/>
        <end position="612"/>
    </location>
</feature>
<keyword evidence="6" id="KW-0505">Motor protein</keyword>
<feature type="region of interest" description="Disordered" evidence="7">
    <location>
        <begin position="1"/>
        <end position="22"/>
    </location>
</feature>
<keyword evidence="2" id="KW-0963">Cytoplasm</keyword>
<dbReference type="InterPro" id="IPR027640">
    <property type="entry name" value="Kinesin-like_fam"/>
</dbReference>
<comment type="similarity">
    <text evidence="6">Belongs to the TRAFAC class myosin-kinesin ATPase superfamily. Kinesin family.</text>
</comment>
<dbReference type="InterPro" id="IPR001752">
    <property type="entry name" value="Kinesin_motor_dom"/>
</dbReference>
<dbReference type="PROSITE" id="PS50067">
    <property type="entry name" value="KINESIN_MOTOR_2"/>
    <property type="match status" value="1"/>
</dbReference>
<dbReference type="InterPro" id="IPR027417">
    <property type="entry name" value="P-loop_NTPase"/>
</dbReference>
<protein>
    <recommendedName>
        <fullName evidence="8">Kinesin motor domain-containing protein</fullName>
    </recommendedName>
</protein>
<feature type="region of interest" description="Disordered" evidence="7">
    <location>
        <begin position="419"/>
        <end position="449"/>
    </location>
</feature>
<dbReference type="Proteomes" id="UP001527925">
    <property type="component" value="Unassembled WGS sequence"/>
</dbReference>
<evidence type="ECO:0000256" key="7">
    <source>
        <dbReference type="SAM" id="MobiDB-lite"/>
    </source>
</evidence>
<feature type="compositionally biased region" description="Low complexity" evidence="7">
    <location>
        <begin position="9"/>
        <end position="22"/>
    </location>
</feature>
<evidence type="ECO:0000256" key="4">
    <source>
        <dbReference type="ARBA" id="ARBA00022840"/>
    </source>
</evidence>
<evidence type="ECO:0000313" key="9">
    <source>
        <dbReference type="EMBL" id="KAL2912275.1"/>
    </source>
</evidence>
<dbReference type="Pfam" id="PF00225">
    <property type="entry name" value="Kinesin"/>
    <property type="match status" value="1"/>
</dbReference>
<comment type="subcellular location">
    <subcellularLocation>
        <location evidence="1">Cytoplasm</location>
    </subcellularLocation>
</comment>
<evidence type="ECO:0000256" key="5">
    <source>
        <dbReference type="ARBA" id="ARBA00023054"/>
    </source>
</evidence>
<sequence length="612" mass="63945">MLARERAAPKTAPRAPAPAAGKALEAHMRLAPQLERTIAAHHQRALAADEAAAAMSAACHPSEAAAGEAAAAPLFAAGSAGASAVLLRVRPRTAAERARGLFEVVRARPAATALYYPATRILADASLDVHEFAFDANIAPAADGAAVYAAAARGLVPFVLRARARAAVFAYGQTGSGKTHTMSDLAERIAADLPASGLRIDVSAVEILGDAVRDLFADADAAPAPVRVAVDAAGAVVMSGHRALPAAGPDDVIAAIRRAFASRTTRATLKNDTSSRSHLVLRIALWRPPEVAADASPAGGPHAGETPAGEIKLVDLSGSERVSDTAAHDAERLKESAHINSSLMALKECLRKRSGSPADAKHMPFRNSKLTLLLKDSLELNPDVPTKTVMIACVAPTIADVSHSLNTFRYASTLKTTADDSGAHGSHLKPESAAALAGAAQKPKQTPMAWSKDKLERWLNDKIGGLHSLTTLLGKDGDPRLAGPHRFVPPAWKFIYELPPDEWAKRLAASLSTEEALAVRTEYRKLFVKPRSTVEGQVPGAAADHVESILLAEDAPDVVAAKVTKSSSSLEARQAAALAKLKAKGEAARKKALADQDSSKPVTARSAPRSSN</sequence>
<dbReference type="SMART" id="SM00129">
    <property type="entry name" value="KISc"/>
    <property type="match status" value="1"/>
</dbReference>
<proteinExistence type="inferred from homology"/>
<dbReference type="EMBL" id="JADGIZ020000072">
    <property type="protein sequence ID" value="KAL2912275.1"/>
    <property type="molecule type" value="Genomic_DNA"/>
</dbReference>
<organism evidence="9 10">
    <name type="scientific">Polyrhizophydium stewartii</name>
    <dbReference type="NCBI Taxonomy" id="2732419"/>
    <lineage>
        <taxon>Eukaryota</taxon>
        <taxon>Fungi</taxon>
        <taxon>Fungi incertae sedis</taxon>
        <taxon>Chytridiomycota</taxon>
        <taxon>Chytridiomycota incertae sedis</taxon>
        <taxon>Chytridiomycetes</taxon>
        <taxon>Rhizophydiales</taxon>
        <taxon>Rhizophydiales incertae sedis</taxon>
        <taxon>Polyrhizophydium</taxon>
    </lineage>
</organism>
<feature type="binding site" evidence="6">
    <location>
        <begin position="172"/>
        <end position="179"/>
    </location>
    <ligand>
        <name>ATP</name>
        <dbReference type="ChEBI" id="CHEBI:30616"/>
    </ligand>
</feature>
<accession>A0ABR4MYC4</accession>
<reference evidence="9 10" key="1">
    <citation type="submission" date="2023-09" db="EMBL/GenBank/DDBJ databases">
        <title>Pangenome analysis of Batrachochytrium dendrobatidis and related Chytrids.</title>
        <authorList>
            <person name="Yacoub M.N."/>
            <person name="Stajich J.E."/>
            <person name="James T.Y."/>
        </authorList>
    </citation>
    <scope>NUCLEOTIDE SEQUENCE [LARGE SCALE GENOMIC DNA]</scope>
    <source>
        <strain evidence="9 10">JEL0888</strain>
    </source>
</reference>
<keyword evidence="10" id="KW-1185">Reference proteome</keyword>
<evidence type="ECO:0000256" key="2">
    <source>
        <dbReference type="ARBA" id="ARBA00022490"/>
    </source>
</evidence>
<keyword evidence="4 6" id="KW-0067">ATP-binding</keyword>
<dbReference type="InterPro" id="IPR036961">
    <property type="entry name" value="Kinesin_motor_dom_sf"/>
</dbReference>
<evidence type="ECO:0000256" key="6">
    <source>
        <dbReference type="PROSITE-ProRule" id="PRU00283"/>
    </source>
</evidence>
<evidence type="ECO:0000256" key="1">
    <source>
        <dbReference type="ARBA" id="ARBA00004496"/>
    </source>
</evidence>
<keyword evidence="3 6" id="KW-0547">Nucleotide-binding</keyword>
<feature type="compositionally biased region" description="Basic and acidic residues" evidence="7">
    <location>
        <begin position="589"/>
        <end position="598"/>
    </location>
</feature>
<name>A0ABR4MYC4_9FUNG</name>
<dbReference type="SUPFAM" id="SSF52540">
    <property type="entry name" value="P-loop containing nucleoside triphosphate hydrolases"/>
    <property type="match status" value="1"/>
</dbReference>